<proteinExistence type="predicted"/>
<keyword evidence="2" id="KW-0472">Membrane</keyword>
<protein>
    <recommendedName>
        <fullName evidence="5">Tryptophan-associated transmembrane protein (Trp_oprn_chp)</fullName>
    </recommendedName>
</protein>
<feature type="transmembrane region" description="Helical" evidence="2">
    <location>
        <begin position="48"/>
        <end position="75"/>
    </location>
</feature>
<keyword evidence="4" id="KW-1185">Reference proteome</keyword>
<feature type="transmembrane region" description="Helical" evidence="2">
    <location>
        <begin position="129"/>
        <end position="152"/>
    </location>
</feature>
<dbReference type="AlphaFoldDB" id="A0A1H1GCQ3"/>
<name>A0A1H1GCQ3_9ACTN</name>
<keyword evidence="2" id="KW-0812">Transmembrane</keyword>
<dbReference type="Proteomes" id="UP000217103">
    <property type="component" value="Unassembled WGS sequence"/>
</dbReference>
<accession>A0A1H1GCQ3</accession>
<reference evidence="3 4" key="1">
    <citation type="submission" date="2016-10" db="EMBL/GenBank/DDBJ databases">
        <authorList>
            <person name="de Groot N.N."/>
        </authorList>
    </citation>
    <scope>NUCLEOTIDE SEQUENCE [LARGE SCALE GENOMIC DNA]</scope>
    <source>
        <strain evidence="3 4">DSM 43794</strain>
    </source>
</reference>
<gene>
    <name evidence="3" type="ORF">SAMN04489764_3509</name>
</gene>
<keyword evidence="2" id="KW-1133">Transmembrane helix</keyword>
<feature type="region of interest" description="Disordered" evidence="1">
    <location>
        <begin position="164"/>
        <end position="203"/>
    </location>
</feature>
<feature type="transmembrane region" description="Helical" evidence="2">
    <location>
        <begin position="82"/>
        <end position="102"/>
    </location>
</feature>
<organism evidence="3 4">
    <name type="scientific">Thermostaphylospora chromogena</name>
    <dbReference type="NCBI Taxonomy" id="35622"/>
    <lineage>
        <taxon>Bacteria</taxon>
        <taxon>Bacillati</taxon>
        <taxon>Actinomycetota</taxon>
        <taxon>Actinomycetes</taxon>
        <taxon>Streptosporangiales</taxon>
        <taxon>Thermomonosporaceae</taxon>
        <taxon>Thermostaphylospora</taxon>
    </lineage>
</organism>
<feature type="transmembrane region" description="Helical" evidence="2">
    <location>
        <begin position="7"/>
        <end position="28"/>
    </location>
</feature>
<dbReference type="EMBL" id="FNKK01000002">
    <property type="protein sequence ID" value="SDR10937.1"/>
    <property type="molecule type" value="Genomic_DNA"/>
</dbReference>
<feature type="compositionally biased region" description="Pro residues" evidence="1">
    <location>
        <begin position="174"/>
        <end position="203"/>
    </location>
</feature>
<evidence type="ECO:0008006" key="5">
    <source>
        <dbReference type="Google" id="ProtNLM"/>
    </source>
</evidence>
<evidence type="ECO:0000256" key="1">
    <source>
        <dbReference type="SAM" id="MobiDB-lite"/>
    </source>
</evidence>
<sequence length="203" mass="20221">MRESRDFAVTVVIQALIGVVAGLIWSAVAPRAPYLATPEGLRLADPSTQAIIAADGWFAVITGAAGLIVGIVAFLPGRRRPLGVLLGLTGGGLVAACLAWWVGNTVNLGPATVTASGVTGNVVPGALELTALGVLIAWPLAATAVFAVLLAVTAYRDSPLNHPAGESGAYGVPPGGPPFPYQAPPGQPPGSPPAAPPGHDPAP</sequence>
<dbReference type="STRING" id="35622.SAMN04489764_3509"/>
<evidence type="ECO:0000256" key="2">
    <source>
        <dbReference type="SAM" id="Phobius"/>
    </source>
</evidence>
<evidence type="ECO:0000313" key="3">
    <source>
        <dbReference type="EMBL" id="SDR10937.1"/>
    </source>
</evidence>
<evidence type="ECO:0000313" key="4">
    <source>
        <dbReference type="Proteomes" id="UP000217103"/>
    </source>
</evidence>